<organism evidence="1 2">
    <name type="scientific">Caligus rogercresseyi</name>
    <name type="common">Sea louse</name>
    <dbReference type="NCBI Taxonomy" id="217165"/>
    <lineage>
        <taxon>Eukaryota</taxon>
        <taxon>Metazoa</taxon>
        <taxon>Ecdysozoa</taxon>
        <taxon>Arthropoda</taxon>
        <taxon>Crustacea</taxon>
        <taxon>Multicrustacea</taxon>
        <taxon>Hexanauplia</taxon>
        <taxon>Copepoda</taxon>
        <taxon>Siphonostomatoida</taxon>
        <taxon>Caligidae</taxon>
        <taxon>Caligus</taxon>
    </lineage>
</organism>
<name>A0A7T8KJ82_CALRO</name>
<reference evidence="2" key="1">
    <citation type="submission" date="2021-01" db="EMBL/GenBank/DDBJ databases">
        <title>Caligus Genome Assembly.</title>
        <authorList>
            <person name="Gallardo-Escarate C."/>
        </authorList>
    </citation>
    <scope>NUCLEOTIDE SEQUENCE [LARGE SCALE GENOMIC DNA]</scope>
</reference>
<proteinExistence type="predicted"/>
<keyword evidence="2" id="KW-1185">Reference proteome</keyword>
<dbReference type="Proteomes" id="UP000595437">
    <property type="component" value="Chromosome 1"/>
</dbReference>
<accession>A0A7T8KJ82</accession>
<dbReference type="EMBL" id="CP045890">
    <property type="protein sequence ID" value="QQP56934.1"/>
    <property type="molecule type" value="Genomic_DNA"/>
</dbReference>
<sequence length="67" mass="7614">MEFAQQKNLPMDKLISLCTDGAPCMVGKKGDLWPFFVNMKTDLSSVFIAFFTRKHCVRKCVASNLVR</sequence>
<gene>
    <name evidence="1" type="ORF">FKW44_001773</name>
</gene>
<evidence type="ECO:0000313" key="1">
    <source>
        <dbReference type="EMBL" id="QQP56934.1"/>
    </source>
</evidence>
<evidence type="ECO:0000313" key="2">
    <source>
        <dbReference type="Proteomes" id="UP000595437"/>
    </source>
</evidence>
<protein>
    <submittedName>
        <fullName evidence="1">General transcription factor II-I repeat domain-containing protein 2-like</fullName>
    </submittedName>
</protein>
<dbReference type="AlphaFoldDB" id="A0A7T8KJ82"/>